<dbReference type="GO" id="GO:0016020">
    <property type="term" value="C:membrane"/>
    <property type="evidence" value="ECO:0007669"/>
    <property type="project" value="InterPro"/>
</dbReference>
<dbReference type="AlphaFoldDB" id="A4CG04"/>
<accession>A4CG04</accession>
<dbReference type="InterPro" id="IPR037185">
    <property type="entry name" value="EmrE-like"/>
</dbReference>
<sequence length="140" mass="15325">MSKNLSASVVTAILAAFFFSLAATVVPYFYGVGGTVFLLLSVRYVSTFIFASILNKSPKKAKSRSAHTRLILISLFQALFISSYMYSIKLIPLSLAVVVIYTFPIITFFVNSLIKSRSIDLLSVAALLVSLFGIWVLVQG</sequence>
<feature type="transmembrane region" description="Helical" evidence="1">
    <location>
        <begin position="32"/>
        <end position="54"/>
    </location>
</feature>
<gene>
    <name evidence="3" type="ORF">PTD2_00087</name>
</gene>
<evidence type="ECO:0000313" key="3">
    <source>
        <dbReference type="EMBL" id="EAR26337.1"/>
    </source>
</evidence>
<dbReference type="SUPFAM" id="SSF103481">
    <property type="entry name" value="Multidrug resistance efflux transporter EmrE"/>
    <property type="match status" value="1"/>
</dbReference>
<evidence type="ECO:0000256" key="1">
    <source>
        <dbReference type="SAM" id="Phobius"/>
    </source>
</evidence>
<comment type="caution">
    <text evidence="3">The sequence shown here is derived from an EMBL/GenBank/DDBJ whole genome shotgun (WGS) entry which is preliminary data.</text>
</comment>
<dbReference type="Pfam" id="PF00892">
    <property type="entry name" value="EamA"/>
    <property type="match status" value="1"/>
</dbReference>
<proteinExistence type="predicted"/>
<protein>
    <recommendedName>
        <fullName evidence="2">EamA domain-containing protein</fullName>
    </recommendedName>
</protein>
<evidence type="ECO:0000259" key="2">
    <source>
        <dbReference type="Pfam" id="PF00892"/>
    </source>
</evidence>
<dbReference type="RefSeq" id="WP_009839405.1">
    <property type="nucleotide sequence ID" value="NZ_AAOH01000024.1"/>
</dbReference>
<dbReference type="STRING" id="87626.PTD2_00087"/>
<keyword evidence="1" id="KW-0812">Transmembrane</keyword>
<evidence type="ECO:0000313" key="4">
    <source>
        <dbReference type="Proteomes" id="UP000006201"/>
    </source>
</evidence>
<name>A4CG04_9GAMM</name>
<feature type="non-terminal residue" evidence="3">
    <location>
        <position position="140"/>
    </location>
</feature>
<dbReference type="HOGENOM" id="CLU_1839440_0_0_6"/>
<dbReference type="EMBL" id="AAOH01000024">
    <property type="protein sequence ID" value="EAR26337.1"/>
    <property type="molecule type" value="Genomic_DNA"/>
</dbReference>
<keyword evidence="1" id="KW-0472">Membrane</keyword>
<dbReference type="InterPro" id="IPR000620">
    <property type="entry name" value="EamA_dom"/>
</dbReference>
<reference evidence="3 4" key="1">
    <citation type="submission" date="2006-02" db="EMBL/GenBank/DDBJ databases">
        <authorList>
            <person name="Moran M.A."/>
            <person name="Kjelleberg S."/>
            <person name="Egan S."/>
            <person name="Saunders N."/>
            <person name="Thomas T."/>
            <person name="Ferriera S."/>
            <person name="Johnson J."/>
            <person name="Kravitz S."/>
            <person name="Halpern A."/>
            <person name="Remington K."/>
            <person name="Beeson K."/>
            <person name="Tran B."/>
            <person name="Rogers Y.-H."/>
            <person name="Friedman R."/>
            <person name="Venter J.C."/>
        </authorList>
    </citation>
    <scope>NUCLEOTIDE SEQUENCE [LARGE SCALE GENOMIC DNA]</scope>
    <source>
        <strain evidence="3 4">D2</strain>
    </source>
</reference>
<organism evidence="3 4">
    <name type="scientific">Pseudoalteromonas tunicata D2</name>
    <dbReference type="NCBI Taxonomy" id="87626"/>
    <lineage>
        <taxon>Bacteria</taxon>
        <taxon>Pseudomonadati</taxon>
        <taxon>Pseudomonadota</taxon>
        <taxon>Gammaproteobacteria</taxon>
        <taxon>Alteromonadales</taxon>
        <taxon>Pseudoalteromonadaceae</taxon>
        <taxon>Pseudoalteromonas</taxon>
    </lineage>
</organism>
<feature type="domain" description="EamA" evidence="2">
    <location>
        <begin position="9"/>
        <end position="138"/>
    </location>
</feature>
<feature type="transmembrane region" description="Helical" evidence="1">
    <location>
        <begin position="93"/>
        <end position="114"/>
    </location>
</feature>
<keyword evidence="4" id="KW-1185">Reference proteome</keyword>
<feature type="transmembrane region" description="Helical" evidence="1">
    <location>
        <begin position="121"/>
        <end position="138"/>
    </location>
</feature>
<feature type="transmembrane region" description="Helical" evidence="1">
    <location>
        <begin position="66"/>
        <end position="87"/>
    </location>
</feature>
<dbReference type="Proteomes" id="UP000006201">
    <property type="component" value="Unassembled WGS sequence"/>
</dbReference>
<keyword evidence="1" id="KW-1133">Transmembrane helix</keyword>